<dbReference type="OrthoDB" id="1847654at2759"/>
<proteinExistence type="predicted"/>
<name>A0A0L0D9U5_THETB</name>
<dbReference type="OMA" id="SYAANMW"/>
<keyword evidence="2" id="KW-1185">Reference proteome</keyword>
<gene>
    <name evidence="1" type="ORF">AMSG_04606</name>
</gene>
<dbReference type="PANTHER" id="PTHR31354:SF2">
    <property type="entry name" value="OS01G0793500 PROTEIN"/>
    <property type="match status" value="1"/>
</dbReference>
<protein>
    <submittedName>
        <fullName evidence="1">Uncharacterized protein</fullName>
    </submittedName>
</protein>
<dbReference type="Proteomes" id="UP000054408">
    <property type="component" value="Unassembled WGS sequence"/>
</dbReference>
<dbReference type="EMBL" id="GL349452">
    <property type="protein sequence ID" value="KNC48861.1"/>
    <property type="molecule type" value="Genomic_DNA"/>
</dbReference>
<organism evidence="1 2">
    <name type="scientific">Thecamonas trahens ATCC 50062</name>
    <dbReference type="NCBI Taxonomy" id="461836"/>
    <lineage>
        <taxon>Eukaryota</taxon>
        <taxon>Apusozoa</taxon>
        <taxon>Apusomonadida</taxon>
        <taxon>Apusomonadidae</taxon>
        <taxon>Thecamonas</taxon>
    </lineage>
</organism>
<dbReference type="PANTHER" id="PTHR31354">
    <property type="entry name" value="OS01G0793500 PROTEIN"/>
    <property type="match status" value="1"/>
</dbReference>
<sequence>MRRVGARDDEAAHGLPLRKRLARWEERNKVVSSWLAARGKPAELGKVHPDDFFEFIPTFVTALPAGQSFSRHCFETATASMAECGASCVEITMDVAGKASPLCEDLYLFGSVETFHVHEFALAGRHRVTLRGLSPVELADLKANGMRVFHFKSEVLADVVAFADTLAMFLQGNLPIGPPDVSAHEAALNVAFLEEKMQITLEPRDAGLVNMSQIVPTLENGDFFGIIRLDGLDPMIAWGMGSLLTGHTVAVWKPSVPTTVNGVTYPPGVYITESQTKSHYWPVNLIQINPIDKWIEMAHAASYNVVHLPLKPAVRAALNESAMAAYLDEVVGTVYGFANFLVGWIDSPDDNYPEPLSLQLVGIVFALLEKISPPTAELMWNQMLNHRLNTTGLDCYQLYAEMAARNLSLGAVLSIPEQDDWRYLMPGWAHPDKPIPASVCDVHVCRFLKAGGAFGSLTPHIQCTEFTNWDVYSLDFYDPTPARPQTCVDADPDAPLCQLMGTIKQPLHMAGSVTPYPHMREHCGGIAPNYYWGQKC</sequence>
<dbReference type="AlphaFoldDB" id="A0A0L0D9U5"/>
<evidence type="ECO:0000313" key="1">
    <source>
        <dbReference type="EMBL" id="KNC48861.1"/>
    </source>
</evidence>
<evidence type="ECO:0000313" key="2">
    <source>
        <dbReference type="Proteomes" id="UP000054408"/>
    </source>
</evidence>
<dbReference type="RefSeq" id="XP_013758281.1">
    <property type="nucleotide sequence ID" value="XM_013902827.1"/>
</dbReference>
<accession>A0A0L0D9U5</accession>
<dbReference type="STRING" id="461836.A0A0L0D9U5"/>
<dbReference type="GeneID" id="25564143"/>
<dbReference type="eggNOG" id="ENOG502QPWP">
    <property type="taxonomic scope" value="Eukaryota"/>
</dbReference>
<reference evidence="1 2" key="1">
    <citation type="submission" date="2010-05" db="EMBL/GenBank/DDBJ databases">
        <title>The Genome Sequence of Thecamonas trahens ATCC 50062.</title>
        <authorList>
            <consortium name="The Broad Institute Genome Sequencing Platform"/>
            <person name="Russ C."/>
            <person name="Cuomo C."/>
            <person name="Shea T."/>
            <person name="Young S.K."/>
            <person name="Zeng Q."/>
            <person name="Koehrsen M."/>
            <person name="Haas B."/>
            <person name="Borodovsky M."/>
            <person name="Guigo R."/>
            <person name="Alvarado L."/>
            <person name="Berlin A."/>
            <person name="Bochicchio J."/>
            <person name="Borenstein D."/>
            <person name="Chapman S."/>
            <person name="Chen Z."/>
            <person name="Freedman E."/>
            <person name="Gellesch M."/>
            <person name="Goldberg J."/>
            <person name="Griggs A."/>
            <person name="Gujja S."/>
            <person name="Heilman E."/>
            <person name="Heiman D."/>
            <person name="Hepburn T."/>
            <person name="Howarth C."/>
            <person name="Jen D."/>
            <person name="Larson L."/>
            <person name="Mehta T."/>
            <person name="Park D."/>
            <person name="Pearson M."/>
            <person name="Roberts A."/>
            <person name="Saif S."/>
            <person name="Shenoy N."/>
            <person name="Sisk P."/>
            <person name="Stolte C."/>
            <person name="Sykes S."/>
            <person name="Thomson T."/>
            <person name="Walk T."/>
            <person name="White J."/>
            <person name="Yandava C."/>
            <person name="Burger G."/>
            <person name="Gray M.W."/>
            <person name="Holland P.W.H."/>
            <person name="King N."/>
            <person name="Lang F.B.F."/>
            <person name="Roger A.J."/>
            <person name="Ruiz-Trillo I."/>
            <person name="Lander E."/>
            <person name="Nusbaum C."/>
        </authorList>
    </citation>
    <scope>NUCLEOTIDE SEQUENCE [LARGE SCALE GENOMIC DNA]</scope>
    <source>
        <strain evidence="1 2">ATCC 50062</strain>
    </source>
</reference>